<protein>
    <submittedName>
        <fullName evidence="3">Protein kinase</fullName>
    </submittedName>
</protein>
<dbReference type="EMBL" id="DSDY01000167">
    <property type="protein sequence ID" value="HDS11071.1"/>
    <property type="molecule type" value="Genomic_DNA"/>
</dbReference>
<dbReference type="CDD" id="cd01130">
    <property type="entry name" value="VirB11-like_ATPase"/>
    <property type="match status" value="1"/>
</dbReference>
<organism evidence="3">
    <name type="scientific">Fervidicoccus fontis</name>
    <dbReference type="NCBI Taxonomy" id="683846"/>
    <lineage>
        <taxon>Archaea</taxon>
        <taxon>Thermoproteota</taxon>
        <taxon>Thermoprotei</taxon>
        <taxon>Fervidicoccales</taxon>
        <taxon>Fervidicoccaceae</taxon>
        <taxon>Fervidicoccus</taxon>
    </lineage>
</organism>
<dbReference type="Gene3D" id="3.40.50.300">
    <property type="entry name" value="P-loop containing nucleotide triphosphate hydrolases"/>
    <property type="match status" value="1"/>
</dbReference>
<dbReference type="Pfam" id="PF00437">
    <property type="entry name" value="T2SSE"/>
    <property type="match status" value="1"/>
</dbReference>
<dbReference type="PANTHER" id="PTHR30486">
    <property type="entry name" value="TWITCHING MOTILITY PROTEIN PILT"/>
    <property type="match status" value="1"/>
</dbReference>
<accession>A0A7C1IG49</accession>
<keyword evidence="3" id="KW-0418">Kinase</keyword>
<gene>
    <name evidence="3" type="ORF">ENO04_05620</name>
</gene>
<dbReference type="Gene3D" id="3.30.450.380">
    <property type="match status" value="1"/>
</dbReference>
<sequence>MSRKISAGFLQKILTKRRKEEEEEPAIKLEEITKVYSHELLSAKPNFRVVETYPVNEPFAWINIVEEIDTGLLYYEVYEISLTEEERRIYNQIYEHLMWELKPSEALRTDSVEVLRRTAARVMRLFQLRFTRTPALSWNKINYYIERDIFGYGVLDPIFRDRHVEDISCNGFGKPVYVWHRRYESLSTNIVFRTEEELDSYLLKLAHKAGKHLSVAYPTLDAILPGGHRLAATFSREVSTGGSTFTIRKFSESPITIADMIKFGTIDPDMAAYLWLAMDYKLTTLILGVTGAGKTSTLNAMATLLRPTYKVVTIEDTPELRLPLENWVQLVSRPSYLGGVGEVTLFHLVKLSLRYRPDVIIVGEIRGEEAYVLFQSIATGHSGLTTLHAESIDAAVKRLTSPPMNIPPSYIPLLNIALLIRRITIRDEKGNLRPARKIVSIWEVKDYEDYIEIARWDPATNTFSIDLAKSIVLEKIMALSGKSRDSLLEELKNRRALLEWLVKTGKTEYKEVATWIQRYYIDPVRTLREGPLYEAYTS</sequence>
<keyword evidence="3" id="KW-0808">Transferase</keyword>
<comment type="similarity">
    <text evidence="1">Belongs to the GSP E family.</text>
</comment>
<evidence type="ECO:0000256" key="1">
    <source>
        <dbReference type="ARBA" id="ARBA00006611"/>
    </source>
</evidence>
<dbReference type="AlphaFoldDB" id="A0A7C1IG49"/>
<feature type="domain" description="Bacterial type II secretion system protein E" evidence="2">
    <location>
        <begin position="178"/>
        <end position="401"/>
    </location>
</feature>
<dbReference type="InterPro" id="IPR027417">
    <property type="entry name" value="P-loop_NTPase"/>
</dbReference>
<dbReference type="SUPFAM" id="SSF52540">
    <property type="entry name" value="P-loop containing nucleoside triphosphate hydrolases"/>
    <property type="match status" value="1"/>
</dbReference>
<evidence type="ECO:0000259" key="2">
    <source>
        <dbReference type="Pfam" id="PF00437"/>
    </source>
</evidence>
<dbReference type="GO" id="GO:0016301">
    <property type="term" value="F:kinase activity"/>
    <property type="evidence" value="ECO:0007669"/>
    <property type="project" value="UniProtKB-KW"/>
</dbReference>
<dbReference type="PANTHER" id="PTHR30486:SF6">
    <property type="entry name" value="TYPE IV PILUS RETRACTATION ATPASE PILT"/>
    <property type="match status" value="1"/>
</dbReference>
<dbReference type="InterPro" id="IPR050921">
    <property type="entry name" value="T4SS_GSP_E_ATPase"/>
</dbReference>
<dbReference type="InterPro" id="IPR001482">
    <property type="entry name" value="T2SS/T4SS_dom"/>
</dbReference>
<reference evidence="3" key="1">
    <citation type="journal article" date="2020" name="mSystems">
        <title>Genome- and Community-Level Interaction Insights into Carbon Utilization and Element Cycling Functions of Hydrothermarchaeota in Hydrothermal Sediment.</title>
        <authorList>
            <person name="Zhou Z."/>
            <person name="Liu Y."/>
            <person name="Xu W."/>
            <person name="Pan J."/>
            <person name="Luo Z.H."/>
            <person name="Li M."/>
        </authorList>
    </citation>
    <scope>NUCLEOTIDE SEQUENCE [LARGE SCALE GENOMIC DNA]</scope>
    <source>
        <strain evidence="3">SpSt-123</strain>
    </source>
</reference>
<comment type="caution">
    <text evidence="3">The sequence shown here is derived from an EMBL/GenBank/DDBJ whole genome shotgun (WGS) entry which is preliminary data.</text>
</comment>
<evidence type="ECO:0000313" key="3">
    <source>
        <dbReference type="EMBL" id="HDS11071.1"/>
    </source>
</evidence>
<proteinExistence type="inferred from homology"/>
<name>A0A7C1IG49_9CREN</name>
<dbReference type="GO" id="GO:0016887">
    <property type="term" value="F:ATP hydrolysis activity"/>
    <property type="evidence" value="ECO:0007669"/>
    <property type="project" value="InterPro"/>
</dbReference>